<evidence type="ECO:0000313" key="3">
    <source>
        <dbReference type="Proteomes" id="UP000265768"/>
    </source>
</evidence>
<dbReference type="EMBL" id="QZEY01000026">
    <property type="protein sequence ID" value="RJL21253.1"/>
    <property type="molecule type" value="Genomic_DNA"/>
</dbReference>
<feature type="region of interest" description="Disordered" evidence="1">
    <location>
        <begin position="1"/>
        <end position="24"/>
    </location>
</feature>
<evidence type="ECO:0000313" key="2">
    <source>
        <dbReference type="EMBL" id="RJL21253.1"/>
    </source>
</evidence>
<dbReference type="AlphaFoldDB" id="A0A3A3ZZM4"/>
<organism evidence="2 3">
    <name type="scientific">Bailinhaonella thermotolerans</name>
    <dbReference type="NCBI Taxonomy" id="1070861"/>
    <lineage>
        <taxon>Bacteria</taxon>
        <taxon>Bacillati</taxon>
        <taxon>Actinomycetota</taxon>
        <taxon>Actinomycetes</taxon>
        <taxon>Streptosporangiales</taxon>
        <taxon>Streptosporangiaceae</taxon>
        <taxon>Bailinhaonella</taxon>
    </lineage>
</organism>
<feature type="compositionally biased region" description="Basic and acidic residues" evidence="1">
    <location>
        <begin position="65"/>
        <end position="77"/>
    </location>
</feature>
<accession>A0A3A3ZZM4</accession>
<evidence type="ECO:0000256" key="1">
    <source>
        <dbReference type="SAM" id="MobiDB-lite"/>
    </source>
</evidence>
<reference evidence="2 3" key="1">
    <citation type="submission" date="2018-09" db="EMBL/GenBank/DDBJ databases">
        <title>YIM 75507 draft genome.</title>
        <authorList>
            <person name="Tang S."/>
            <person name="Feng Y."/>
        </authorList>
    </citation>
    <scope>NUCLEOTIDE SEQUENCE [LARGE SCALE GENOMIC DNA]</scope>
    <source>
        <strain evidence="2 3">YIM 75507</strain>
    </source>
</reference>
<dbReference type="Proteomes" id="UP000265768">
    <property type="component" value="Unassembled WGS sequence"/>
</dbReference>
<sequence length="116" mass="12519">MMPQPDALRHHTSPGRGSARAWSRVCAPGRGRRCGGLGGRWVNAWPHRPTPAHALMGGASGRLGQARERGRGPGEDRRVLLKRRPEERCGEAAWVFHASAERDPARPGSNGASDTV</sequence>
<keyword evidence="3" id="KW-1185">Reference proteome</keyword>
<gene>
    <name evidence="2" type="ORF">D5H75_37945</name>
</gene>
<name>A0A3A3ZZM4_9ACTN</name>
<protein>
    <submittedName>
        <fullName evidence="2">Uncharacterized protein</fullName>
    </submittedName>
</protein>
<comment type="caution">
    <text evidence="2">The sequence shown here is derived from an EMBL/GenBank/DDBJ whole genome shotgun (WGS) entry which is preliminary data.</text>
</comment>
<feature type="region of interest" description="Disordered" evidence="1">
    <location>
        <begin position="52"/>
        <end position="77"/>
    </location>
</feature>
<proteinExistence type="predicted"/>